<dbReference type="SMR" id="A0A1I7S1M7"/>
<keyword evidence="4" id="KW-1185">Reference proteome</keyword>
<protein>
    <submittedName>
        <fullName evidence="2">(pine wood nematode) hypothetical protein</fullName>
    </submittedName>
</protein>
<evidence type="ECO:0000313" key="2">
    <source>
        <dbReference type="EMBL" id="CAD5208376.1"/>
    </source>
</evidence>
<reference evidence="5" key="1">
    <citation type="submission" date="2016-11" db="UniProtKB">
        <authorList>
            <consortium name="WormBaseParasite"/>
        </authorList>
    </citation>
    <scope>IDENTIFICATION</scope>
</reference>
<feature type="region of interest" description="Disordered" evidence="1">
    <location>
        <begin position="1"/>
        <end position="20"/>
    </location>
</feature>
<sequence>MVSIGLSTGIHGLNHSTTRDMIPVSIREKQPTQTVTTGPKEGRRNAALGYRQNLQGKRPIEEWWQELEDINRELNQQLAGTGNNVVDLRQQNCNPSQPRCSEGYL</sequence>
<organism evidence="3 5">
    <name type="scientific">Bursaphelenchus xylophilus</name>
    <name type="common">Pinewood nematode worm</name>
    <name type="synonym">Aphelenchoides xylophilus</name>
    <dbReference type="NCBI Taxonomy" id="6326"/>
    <lineage>
        <taxon>Eukaryota</taxon>
        <taxon>Metazoa</taxon>
        <taxon>Ecdysozoa</taxon>
        <taxon>Nematoda</taxon>
        <taxon>Chromadorea</taxon>
        <taxon>Rhabditida</taxon>
        <taxon>Tylenchina</taxon>
        <taxon>Tylenchomorpha</taxon>
        <taxon>Aphelenchoidea</taxon>
        <taxon>Aphelenchoididae</taxon>
        <taxon>Bursaphelenchus</taxon>
    </lineage>
</organism>
<evidence type="ECO:0000313" key="4">
    <source>
        <dbReference type="Proteomes" id="UP000659654"/>
    </source>
</evidence>
<accession>A0A1I7S1M7</accession>
<evidence type="ECO:0000313" key="5">
    <source>
        <dbReference type="WBParaSite" id="BXY_0690500.1"/>
    </source>
</evidence>
<dbReference type="Proteomes" id="UP000095284">
    <property type="component" value="Unplaced"/>
</dbReference>
<dbReference type="EMBL" id="CAJFDI010000001">
    <property type="protein sequence ID" value="CAD5208376.1"/>
    <property type="molecule type" value="Genomic_DNA"/>
</dbReference>
<gene>
    <name evidence="2" type="ORF">BXYJ_LOCUS612</name>
</gene>
<dbReference type="EMBL" id="CAJFCV020000001">
    <property type="protein sequence ID" value="CAG9081247.1"/>
    <property type="molecule type" value="Genomic_DNA"/>
</dbReference>
<evidence type="ECO:0000256" key="1">
    <source>
        <dbReference type="SAM" id="MobiDB-lite"/>
    </source>
</evidence>
<dbReference type="Proteomes" id="UP000582659">
    <property type="component" value="Unassembled WGS sequence"/>
</dbReference>
<dbReference type="Proteomes" id="UP000659654">
    <property type="component" value="Unassembled WGS sequence"/>
</dbReference>
<reference evidence="2" key="2">
    <citation type="submission" date="2020-09" db="EMBL/GenBank/DDBJ databases">
        <authorList>
            <person name="Kikuchi T."/>
        </authorList>
    </citation>
    <scope>NUCLEOTIDE SEQUENCE</scope>
    <source>
        <strain evidence="2">Ka4C1</strain>
    </source>
</reference>
<dbReference type="WBParaSite" id="BXY_0690500.1">
    <property type="protein sequence ID" value="BXY_0690500.1"/>
    <property type="gene ID" value="BXY_0690500"/>
</dbReference>
<evidence type="ECO:0000313" key="3">
    <source>
        <dbReference type="Proteomes" id="UP000095284"/>
    </source>
</evidence>
<proteinExistence type="predicted"/>
<dbReference type="AlphaFoldDB" id="A0A1I7S1M7"/>
<name>A0A1I7S1M7_BURXY</name>